<evidence type="ECO:0000256" key="1">
    <source>
        <dbReference type="ARBA" id="ARBA00022729"/>
    </source>
</evidence>
<dbReference type="Gene3D" id="2.130.10.130">
    <property type="entry name" value="Integrin alpha, N-terminal"/>
    <property type="match status" value="2"/>
</dbReference>
<dbReference type="KEGG" id="ssyi:EKG83_13105"/>
<dbReference type="SUPFAM" id="SSF69318">
    <property type="entry name" value="Integrin alpha N-terminal domain"/>
    <property type="match status" value="1"/>
</dbReference>
<keyword evidence="6" id="KW-1185">Reference proteome</keyword>
<reference evidence="6" key="1">
    <citation type="journal article" date="2021" name="Curr. Microbiol.">
        <title>Complete genome of nocamycin-producing strain Saccharothrix syringae NRRL B-16468 reveals the biosynthetic potential for secondary metabolites.</title>
        <authorList>
            <person name="Mo X."/>
            <person name="Yang S."/>
        </authorList>
    </citation>
    <scope>NUCLEOTIDE SEQUENCE [LARGE SCALE GENOMIC DNA]</scope>
    <source>
        <strain evidence="6">ATCC 51364 / DSM 43886 / JCM 6844 / KCTC 9398 / NBRC 14523 / NRRL B-16468 / INA 2240</strain>
    </source>
</reference>
<accession>A0A5Q0GX95</accession>
<dbReference type="PANTHER" id="PTHR16026">
    <property type="entry name" value="CARTILAGE ACIDIC PROTEIN 1"/>
    <property type="match status" value="1"/>
</dbReference>
<protein>
    <submittedName>
        <fullName evidence="5">CRTAC1 family protein</fullName>
    </submittedName>
</protein>
<feature type="domain" description="ASPIC/UnbV" evidence="4">
    <location>
        <begin position="603"/>
        <end position="669"/>
    </location>
</feature>
<feature type="region of interest" description="Disordered" evidence="2">
    <location>
        <begin position="398"/>
        <end position="422"/>
    </location>
</feature>
<dbReference type="InterPro" id="IPR013517">
    <property type="entry name" value="FG-GAP"/>
</dbReference>
<dbReference type="InterPro" id="IPR027039">
    <property type="entry name" value="Crtac1"/>
</dbReference>
<evidence type="ECO:0000313" key="6">
    <source>
        <dbReference type="Proteomes" id="UP000325787"/>
    </source>
</evidence>
<feature type="signal peptide" evidence="3">
    <location>
        <begin position="1"/>
        <end position="29"/>
    </location>
</feature>
<dbReference type="AlphaFoldDB" id="A0A5Q0GX95"/>
<evidence type="ECO:0000256" key="2">
    <source>
        <dbReference type="SAM" id="MobiDB-lite"/>
    </source>
</evidence>
<dbReference type="PANTHER" id="PTHR16026:SF0">
    <property type="entry name" value="CARTILAGE ACIDIC PROTEIN 1"/>
    <property type="match status" value="1"/>
</dbReference>
<dbReference type="Pfam" id="PF13517">
    <property type="entry name" value="FG-GAP_3"/>
    <property type="match status" value="2"/>
</dbReference>
<evidence type="ECO:0000259" key="4">
    <source>
        <dbReference type="Pfam" id="PF07593"/>
    </source>
</evidence>
<dbReference type="Pfam" id="PF07593">
    <property type="entry name" value="UnbV_ASPIC"/>
    <property type="match status" value="1"/>
</dbReference>
<gene>
    <name evidence="5" type="ORF">EKG83_13105</name>
</gene>
<name>A0A5Q0GX95_SACSY</name>
<sequence>MGPAMTRLSRLPHQGLAVILLATAPAATAAQAGAVPPREQIVFTDIAVPGTALDLYRRTPSPEHARSVANLGRPYITRDDFAAEGVHTHGVPGVVLLDHDGDGDTDVFVTNGPGTPNSLFRNELEQTGRLVFTDTAAAAGVALTDLDANGACAGDVDNDRDPDLYVLGRNAGNHLLRNEGDGTFADVTGAAGDAAAGTLSHLSCTMADVDNDGLLDIAVANAYDMKTALPILRVPWALNQPNQLLRNAGGGAFADVSTSSGFAPVKVDGRVPDPAREEITWSVTAADYDQDGDADLLTASHQALVQPAKYGGADRGFVRVYRNDGTGHFEDVTMGIGLAEWGGWSGTSFGDFNFDGTLDFFATNTGDYMKLPVPGLPHQYGDQSSRWFLQRPDGTFVDVRRGSVPTPRTDNEDADPTLGGLGTTPWGWGTSTLDYDNDGLTDVLFHGSIDGMNLVTADNPGMLLHNRGPAGLRKGFFPSFDYDAAARSATDHRRRSVTGMAVGDLNRDGFPDVVSAAQSIKVGELTRYADIADIHDWSPVFTDDARFLEVYHFDGSVFRPTGAHTVEGDLSVEVNGGNGNRSATVRTLGSVGVTPAGGVNRDGVGALVRFTPRGGPTAMHPVSAGTSYGSQDAHETTFGMGTADTAVVEVLWPGGVRNRLYGVRAGERVTFPEIPCRYDDPAMTRRGYWDCVTGALGDLVDAGHLSRTGASRFLISALRAFHDAR</sequence>
<dbReference type="InterPro" id="IPR028994">
    <property type="entry name" value="Integrin_alpha_N"/>
</dbReference>
<dbReference type="Proteomes" id="UP000325787">
    <property type="component" value="Chromosome"/>
</dbReference>
<keyword evidence="1 3" id="KW-0732">Signal</keyword>
<organism evidence="5 6">
    <name type="scientific">Saccharothrix syringae</name>
    <name type="common">Nocardiopsis syringae</name>
    <dbReference type="NCBI Taxonomy" id="103733"/>
    <lineage>
        <taxon>Bacteria</taxon>
        <taxon>Bacillati</taxon>
        <taxon>Actinomycetota</taxon>
        <taxon>Actinomycetes</taxon>
        <taxon>Pseudonocardiales</taxon>
        <taxon>Pseudonocardiaceae</taxon>
        <taxon>Saccharothrix</taxon>
    </lineage>
</organism>
<dbReference type="OrthoDB" id="877328at2"/>
<dbReference type="EMBL" id="CP034550">
    <property type="protein sequence ID" value="QFZ18295.1"/>
    <property type="molecule type" value="Genomic_DNA"/>
</dbReference>
<evidence type="ECO:0000313" key="5">
    <source>
        <dbReference type="EMBL" id="QFZ18295.1"/>
    </source>
</evidence>
<proteinExistence type="predicted"/>
<evidence type="ECO:0000256" key="3">
    <source>
        <dbReference type="SAM" id="SignalP"/>
    </source>
</evidence>
<feature type="chain" id="PRO_5024802458" evidence="3">
    <location>
        <begin position="30"/>
        <end position="725"/>
    </location>
</feature>
<dbReference type="InterPro" id="IPR011519">
    <property type="entry name" value="UnbV_ASPIC"/>
</dbReference>